<evidence type="ECO:0000256" key="1">
    <source>
        <dbReference type="SAM" id="Phobius"/>
    </source>
</evidence>
<feature type="transmembrane region" description="Helical" evidence="1">
    <location>
        <begin position="52"/>
        <end position="73"/>
    </location>
</feature>
<proteinExistence type="predicted"/>
<dbReference type="Proteomes" id="UP000268007">
    <property type="component" value="Unassembled WGS sequence"/>
</dbReference>
<keyword evidence="3" id="KW-1185">Reference proteome</keyword>
<sequence>MVISTQIFWLFLLAIPIACVAWTVTHEEVFREPREYCVKRSKEGRTLLERKFFYLFTCEYCFSHYVTIIFLLLTDYKLLMINWTGYLISGFALVYVANAYMSLFGLIRQDIVKEKTEIKVMEITTEKSKPTAS</sequence>
<name>A0A495J835_9SPHI</name>
<accession>A0A495J835</accession>
<evidence type="ECO:0008006" key="4">
    <source>
        <dbReference type="Google" id="ProtNLM"/>
    </source>
</evidence>
<organism evidence="2 3">
    <name type="scientific">Mucilaginibacter gracilis</name>
    <dbReference type="NCBI Taxonomy" id="423350"/>
    <lineage>
        <taxon>Bacteria</taxon>
        <taxon>Pseudomonadati</taxon>
        <taxon>Bacteroidota</taxon>
        <taxon>Sphingobacteriia</taxon>
        <taxon>Sphingobacteriales</taxon>
        <taxon>Sphingobacteriaceae</taxon>
        <taxon>Mucilaginibacter</taxon>
    </lineage>
</organism>
<evidence type="ECO:0000313" key="2">
    <source>
        <dbReference type="EMBL" id="RKR84692.1"/>
    </source>
</evidence>
<protein>
    <recommendedName>
        <fullName evidence="4">DUF1360 domain-containing protein</fullName>
    </recommendedName>
</protein>
<feature type="transmembrane region" description="Helical" evidence="1">
    <location>
        <begin position="6"/>
        <end position="24"/>
    </location>
</feature>
<keyword evidence="1" id="KW-0812">Transmembrane</keyword>
<keyword evidence="1" id="KW-0472">Membrane</keyword>
<dbReference type="AlphaFoldDB" id="A0A495J835"/>
<reference evidence="2 3" key="1">
    <citation type="submission" date="2018-10" db="EMBL/GenBank/DDBJ databases">
        <title>Genomic Encyclopedia of Archaeal and Bacterial Type Strains, Phase II (KMG-II): from individual species to whole genera.</title>
        <authorList>
            <person name="Goeker M."/>
        </authorList>
    </citation>
    <scope>NUCLEOTIDE SEQUENCE [LARGE SCALE GENOMIC DNA]</scope>
    <source>
        <strain evidence="2 3">DSM 18602</strain>
    </source>
</reference>
<comment type="caution">
    <text evidence="2">The sequence shown here is derived from an EMBL/GenBank/DDBJ whole genome shotgun (WGS) entry which is preliminary data.</text>
</comment>
<dbReference type="RefSeq" id="WP_121200493.1">
    <property type="nucleotide sequence ID" value="NZ_RBKU01000001.1"/>
</dbReference>
<dbReference type="OrthoDB" id="1375524at2"/>
<keyword evidence="1" id="KW-1133">Transmembrane helix</keyword>
<dbReference type="EMBL" id="RBKU01000001">
    <property type="protein sequence ID" value="RKR84692.1"/>
    <property type="molecule type" value="Genomic_DNA"/>
</dbReference>
<gene>
    <name evidence="2" type="ORF">BDD43_4943</name>
</gene>
<evidence type="ECO:0000313" key="3">
    <source>
        <dbReference type="Proteomes" id="UP000268007"/>
    </source>
</evidence>
<feature type="transmembrane region" description="Helical" evidence="1">
    <location>
        <begin position="85"/>
        <end position="107"/>
    </location>
</feature>